<feature type="compositionally biased region" description="Basic and acidic residues" evidence="1">
    <location>
        <begin position="41"/>
        <end position="50"/>
    </location>
</feature>
<evidence type="ECO:0000313" key="2">
    <source>
        <dbReference type="EMBL" id="GFC82121.1"/>
    </source>
</evidence>
<dbReference type="AlphaFoldDB" id="A0A699RHL8"/>
<gene>
    <name evidence="2" type="ORF">Tci_854091</name>
</gene>
<organism evidence="2">
    <name type="scientific">Tanacetum cinerariifolium</name>
    <name type="common">Dalmatian daisy</name>
    <name type="synonym">Chrysanthemum cinerariifolium</name>
    <dbReference type="NCBI Taxonomy" id="118510"/>
    <lineage>
        <taxon>Eukaryota</taxon>
        <taxon>Viridiplantae</taxon>
        <taxon>Streptophyta</taxon>
        <taxon>Embryophyta</taxon>
        <taxon>Tracheophyta</taxon>
        <taxon>Spermatophyta</taxon>
        <taxon>Magnoliopsida</taxon>
        <taxon>eudicotyledons</taxon>
        <taxon>Gunneridae</taxon>
        <taxon>Pentapetalae</taxon>
        <taxon>asterids</taxon>
        <taxon>campanulids</taxon>
        <taxon>Asterales</taxon>
        <taxon>Asteraceae</taxon>
        <taxon>Asteroideae</taxon>
        <taxon>Anthemideae</taxon>
        <taxon>Anthemidinae</taxon>
        <taxon>Tanacetum</taxon>
    </lineage>
</organism>
<protein>
    <submittedName>
        <fullName evidence="2">Uncharacterized protein</fullName>
    </submittedName>
</protein>
<comment type="caution">
    <text evidence="2">The sequence shown here is derived from an EMBL/GenBank/DDBJ whole genome shotgun (WGS) entry which is preliminary data.</text>
</comment>
<feature type="non-terminal residue" evidence="2">
    <location>
        <position position="1"/>
    </location>
</feature>
<proteinExistence type="predicted"/>
<feature type="compositionally biased region" description="Acidic residues" evidence="1">
    <location>
        <begin position="66"/>
        <end position="76"/>
    </location>
</feature>
<reference evidence="2" key="1">
    <citation type="journal article" date="2019" name="Sci. Rep.">
        <title>Draft genome of Tanacetum cinerariifolium, the natural source of mosquito coil.</title>
        <authorList>
            <person name="Yamashiro T."/>
            <person name="Shiraishi A."/>
            <person name="Satake H."/>
            <person name="Nakayama K."/>
        </authorList>
    </citation>
    <scope>NUCLEOTIDE SEQUENCE</scope>
</reference>
<accession>A0A699RHL8</accession>
<name>A0A699RHL8_TANCI</name>
<feature type="region of interest" description="Disordered" evidence="1">
    <location>
        <begin position="30"/>
        <end position="94"/>
    </location>
</feature>
<evidence type="ECO:0000256" key="1">
    <source>
        <dbReference type="SAM" id="MobiDB-lite"/>
    </source>
</evidence>
<sequence length="160" mass="18051">LESQVSDKTGLGFDSQVFNSQVFNCEELHSHELDNSVPKNPENDRCKTSEGYHATHKSDAPITEDWISDSEDETENEFVPKQKEPSFVPTSYHVKTPRKSVKKVEPVPAAVPQSTVKSLRPVKHVVNKAYSPIRRPINHRLATKNSNFNKKVTTVKVNDV</sequence>
<dbReference type="EMBL" id="BKCJ011082869">
    <property type="protein sequence ID" value="GFC82121.1"/>
    <property type="molecule type" value="Genomic_DNA"/>
</dbReference>